<dbReference type="Gene3D" id="2.40.160.200">
    <property type="entry name" value="LURP1-related"/>
    <property type="match status" value="1"/>
</dbReference>
<organism evidence="2 3">
    <name type="scientific">Datura stramonium</name>
    <name type="common">Jimsonweed</name>
    <name type="synonym">Common thornapple</name>
    <dbReference type="NCBI Taxonomy" id="4076"/>
    <lineage>
        <taxon>Eukaryota</taxon>
        <taxon>Viridiplantae</taxon>
        <taxon>Streptophyta</taxon>
        <taxon>Embryophyta</taxon>
        <taxon>Tracheophyta</taxon>
        <taxon>Spermatophyta</taxon>
        <taxon>Magnoliopsida</taxon>
        <taxon>eudicotyledons</taxon>
        <taxon>Gunneridae</taxon>
        <taxon>Pentapetalae</taxon>
        <taxon>asterids</taxon>
        <taxon>lamiids</taxon>
        <taxon>Solanales</taxon>
        <taxon>Solanaceae</taxon>
        <taxon>Solanoideae</taxon>
        <taxon>Datureae</taxon>
        <taxon>Datura</taxon>
    </lineage>
</organism>
<dbReference type="PANTHER" id="PTHR31087:SF17">
    <property type="entry name" value="PROTEIN LURP-ONE-RELATED 14-RELATED"/>
    <property type="match status" value="1"/>
</dbReference>
<evidence type="ECO:0000256" key="1">
    <source>
        <dbReference type="ARBA" id="ARBA00005437"/>
    </source>
</evidence>
<sequence>MFKPETNLQVPLIPIVGDGFFFPYLVNLSVKKKILGLSHININFLDDTGFSLLQGNGKVLYLRKKKRIITDPAGLPLHTLQEKTLSWHNTRKVYNAESSDRNDLLYIIKRSSTIQMKMQLDLFLDSSINGEICDFHVKGSLDTLIAEVKERFKLGSFFNGRENFEVRVYPGVDYAFIISILIIYNEIYRES</sequence>
<dbReference type="InterPro" id="IPR025659">
    <property type="entry name" value="Tubby-like_C"/>
</dbReference>
<reference evidence="2 3" key="1">
    <citation type="journal article" date="2021" name="BMC Genomics">
        <title>Datura genome reveals duplications of psychoactive alkaloid biosynthetic genes and high mutation rate following tissue culture.</title>
        <authorList>
            <person name="Rajewski A."/>
            <person name="Carter-House D."/>
            <person name="Stajich J."/>
            <person name="Litt A."/>
        </authorList>
    </citation>
    <scope>NUCLEOTIDE SEQUENCE [LARGE SCALE GENOMIC DNA]</scope>
    <source>
        <strain evidence="2">AR-01</strain>
    </source>
</reference>
<dbReference type="InterPro" id="IPR007612">
    <property type="entry name" value="LOR"/>
</dbReference>
<accession>A0ABS8S6E0</accession>
<gene>
    <name evidence="2" type="ORF">HAX54_025665</name>
</gene>
<dbReference type="InterPro" id="IPR038595">
    <property type="entry name" value="LOR_sf"/>
</dbReference>
<keyword evidence="3" id="KW-1185">Reference proteome</keyword>
<name>A0ABS8S6E0_DATST</name>
<evidence type="ECO:0000313" key="2">
    <source>
        <dbReference type="EMBL" id="MCD7454698.1"/>
    </source>
</evidence>
<proteinExistence type="inferred from homology"/>
<evidence type="ECO:0000313" key="3">
    <source>
        <dbReference type="Proteomes" id="UP000823775"/>
    </source>
</evidence>
<comment type="caution">
    <text evidence="2">The sequence shown here is derived from an EMBL/GenBank/DDBJ whole genome shotgun (WGS) entry which is preliminary data.</text>
</comment>
<dbReference type="EMBL" id="JACEIK010000311">
    <property type="protein sequence ID" value="MCD7454698.1"/>
    <property type="molecule type" value="Genomic_DNA"/>
</dbReference>
<dbReference type="Proteomes" id="UP000823775">
    <property type="component" value="Unassembled WGS sequence"/>
</dbReference>
<dbReference type="PANTHER" id="PTHR31087">
    <property type="match status" value="1"/>
</dbReference>
<dbReference type="SUPFAM" id="SSF54518">
    <property type="entry name" value="Tubby C-terminal domain-like"/>
    <property type="match status" value="1"/>
</dbReference>
<comment type="similarity">
    <text evidence="1">Belongs to the LOR family.</text>
</comment>
<dbReference type="Pfam" id="PF04525">
    <property type="entry name" value="LOR"/>
    <property type="match status" value="1"/>
</dbReference>
<protein>
    <submittedName>
        <fullName evidence="2">Uncharacterized protein</fullName>
    </submittedName>
</protein>